<dbReference type="PANTHER" id="PTHR42100">
    <property type="entry name" value="OXIDOREDUCTASE 178 KDA SUBUNIT, PUTATIVE (AFU_ORTHOLOGUE AFUA_8G04320)-RELATED"/>
    <property type="match status" value="1"/>
</dbReference>
<dbReference type="GO" id="GO:0005739">
    <property type="term" value="C:mitochondrion"/>
    <property type="evidence" value="ECO:0007669"/>
    <property type="project" value="InterPro"/>
</dbReference>
<name>A0A8E2EJC8_9PEZI</name>
<feature type="compositionally biased region" description="Basic and acidic residues" evidence="1">
    <location>
        <begin position="26"/>
        <end position="38"/>
    </location>
</feature>
<evidence type="ECO:0000313" key="3">
    <source>
        <dbReference type="Proteomes" id="UP000250266"/>
    </source>
</evidence>
<feature type="region of interest" description="Disordered" evidence="1">
    <location>
        <begin position="161"/>
        <end position="185"/>
    </location>
</feature>
<evidence type="ECO:0000256" key="1">
    <source>
        <dbReference type="SAM" id="MobiDB-lite"/>
    </source>
</evidence>
<sequence>MQSLRRSAITVARNARSSLPRQPRRYAHDAHGSEHHGPVNESFGKGFYVAVATIPATIAFYKFSSTNTDERPLFTRLIESYSDLKTYWIERNDLHTQMIEQAARDKNLFLNSKPGTHIELSFPEIFNVGSPYNVPAGSGVNLDKLITKYQKEAFEENAKKLEQLKDGTLPAEQPFDRPSKNPPYP</sequence>
<protein>
    <recommendedName>
        <fullName evidence="4">NADH-ubiquinone oxidoreductase 17.8 kDa subunit</fullName>
    </recommendedName>
</protein>
<dbReference type="OrthoDB" id="2120038at2759"/>
<evidence type="ECO:0000313" key="2">
    <source>
        <dbReference type="EMBL" id="OCK85096.1"/>
    </source>
</evidence>
<dbReference type="AlphaFoldDB" id="A0A8E2EJC8"/>
<dbReference type="InterPro" id="IPR034444">
    <property type="entry name" value="Nuo17.8"/>
</dbReference>
<reference evidence="2 3" key="1">
    <citation type="journal article" date="2016" name="Nat. Commun.">
        <title>Ectomycorrhizal ecology is imprinted in the genome of the dominant symbiotic fungus Cenococcum geophilum.</title>
        <authorList>
            <consortium name="DOE Joint Genome Institute"/>
            <person name="Peter M."/>
            <person name="Kohler A."/>
            <person name="Ohm R.A."/>
            <person name="Kuo A."/>
            <person name="Krutzmann J."/>
            <person name="Morin E."/>
            <person name="Arend M."/>
            <person name="Barry K.W."/>
            <person name="Binder M."/>
            <person name="Choi C."/>
            <person name="Clum A."/>
            <person name="Copeland A."/>
            <person name="Grisel N."/>
            <person name="Haridas S."/>
            <person name="Kipfer T."/>
            <person name="LaButti K."/>
            <person name="Lindquist E."/>
            <person name="Lipzen A."/>
            <person name="Maire R."/>
            <person name="Meier B."/>
            <person name="Mihaltcheva S."/>
            <person name="Molinier V."/>
            <person name="Murat C."/>
            <person name="Poggeler S."/>
            <person name="Quandt C.A."/>
            <person name="Sperisen C."/>
            <person name="Tritt A."/>
            <person name="Tisserant E."/>
            <person name="Crous P.W."/>
            <person name="Henrissat B."/>
            <person name="Nehls U."/>
            <person name="Egli S."/>
            <person name="Spatafora J.W."/>
            <person name="Grigoriev I.V."/>
            <person name="Martin F.M."/>
        </authorList>
    </citation>
    <scope>NUCLEOTIDE SEQUENCE [LARGE SCALE GENOMIC DNA]</scope>
    <source>
        <strain evidence="2 3">CBS 459.81</strain>
    </source>
</reference>
<dbReference type="Proteomes" id="UP000250266">
    <property type="component" value="Unassembled WGS sequence"/>
</dbReference>
<evidence type="ECO:0008006" key="4">
    <source>
        <dbReference type="Google" id="ProtNLM"/>
    </source>
</evidence>
<accession>A0A8E2EJC8</accession>
<dbReference type="EMBL" id="KV744824">
    <property type="protein sequence ID" value="OCK85096.1"/>
    <property type="molecule type" value="Genomic_DNA"/>
</dbReference>
<keyword evidence="3" id="KW-1185">Reference proteome</keyword>
<proteinExistence type="predicted"/>
<gene>
    <name evidence="2" type="ORF">K432DRAFT_377935</name>
</gene>
<organism evidence="2 3">
    <name type="scientific">Lepidopterella palustris CBS 459.81</name>
    <dbReference type="NCBI Taxonomy" id="1314670"/>
    <lineage>
        <taxon>Eukaryota</taxon>
        <taxon>Fungi</taxon>
        <taxon>Dikarya</taxon>
        <taxon>Ascomycota</taxon>
        <taxon>Pezizomycotina</taxon>
        <taxon>Dothideomycetes</taxon>
        <taxon>Pleosporomycetidae</taxon>
        <taxon>Mytilinidiales</taxon>
        <taxon>Argynnaceae</taxon>
        <taxon>Lepidopterella</taxon>
    </lineage>
</organism>
<dbReference type="PANTHER" id="PTHR42100:SF1">
    <property type="entry name" value="OXIDOREDUCTASE 178 KDA SUBUNIT, PUTATIVE (AFU_ORTHOLOGUE AFUA_8G04320)-RELATED"/>
    <property type="match status" value="1"/>
</dbReference>
<feature type="region of interest" description="Disordered" evidence="1">
    <location>
        <begin position="12"/>
        <end position="38"/>
    </location>
</feature>